<dbReference type="InterPro" id="IPR029033">
    <property type="entry name" value="His_PPase_superfam"/>
</dbReference>
<dbReference type="AlphaFoldDB" id="A0A1X7IDI1"/>
<gene>
    <name evidence="2" type="ORF">SAMN05660862_0668</name>
</gene>
<dbReference type="STRING" id="561061.SAMN05660862_0668"/>
<sequence length="198" mass="22267">MVTICLLRHGETAYNADGNKYCGRTDIPLNDSGLLQAGRMNKVLQDYHFDHVYSSPLQRAVRTAEIASGRPQEVTSDARLIEVDFGLWEGQRAHDFIHDDPEAWANWLADPTNFPAGRTGERGQQVLDRLDSFYTELVAKHDGQTILVVAHNGVNRLFLAHQLGMPLKNYRMLVQENSALTLITLDTHKGFNLLKLNA</sequence>
<dbReference type="SMART" id="SM00855">
    <property type="entry name" value="PGAM"/>
    <property type="match status" value="1"/>
</dbReference>
<dbReference type="InterPro" id="IPR013078">
    <property type="entry name" value="His_Pase_superF_clade-1"/>
</dbReference>
<evidence type="ECO:0000313" key="3">
    <source>
        <dbReference type="Proteomes" id="UP000192980"/>
    </source>
</evidence>
<dbReference type="PANTHER" id="PTHR48100">
    <property type="entry name" value="BROAD-SPECIFICITY PHOSPHATASE YOR283W-RELATED"/>
    <property type="match status" value="1"/>
</dbReference>
<evidence type="ECO:0000256" key="1">
    <source>
        <dbReference type="PIRSR" id="PIRSR613078-2"/>
    </source>
</evidence>
<dbReference type="PIRSF" id="PIRSF000709">
    <property type="entry name" value="6PFK_2-Ptase"/>
    <property type="match status" value="1"/>
</dbReference>
<dbReference type="EMBL" id="FXAU01000001">
    <property type="protein sequence ID" value="SMG12213.1"/>
    <property type="molecule type" value="Genomic_DNA"/>
</dbReference>
<dbReference type="CDD" id="cd07067">
    <property type="entry name" value="HP_PGM_like"/>
    <property type="match status" value="1"/>
</dbReference>
<dbReference type="InterPro" id="IPR050275">
    <property type="entry name" value="PGM_Phosphatase"/>
</dbReference>
<evidence type="ECO:0000313" key="2">
    <source>
        <dbReference type="EMBL" id="SMG12213.1"/>
    </source>
</evidence>
<dbReference type="GO" id="GO:0016791">
    <property type="term" value="F:phosphatase activity"/>
    <property type="evidence" value="ECO:0007669"/>
    <property type="project" value="TreeGrafter"/>
</dbReference>
<reference evidence="2 3" key="1">
    <citation type="submission" date="2017-04" db="EMBL/GenBank/DDBJ databases">
        <authorList>
            <person name="Afonso C.L."/>
            <person name="Miller P.J."/>
            <person name="Scott M.A."/>
            <person name="Spackman E."/>
            <person name="Goraichik I."/>
            <person name="Dimitrov K.M."/>
            <person name="Suarez D.L."/>
            <person name="Swayne D.E."/>
        </authorList>
    </citation>
    <scope>NUCLEOTIDE SEQUENCE [LARGE SCALE GENOMIC DNA]</scope>
    <source>
        <strain evidence="2 3">DSM 22418</strain>
    </source>
</reference>
<keyword evidence="3" id="KW-1185">Reference proteome</keyword>
<dbReference type="InterPro" id="IPR001345">
    <property type="entry name" value="PG/BPGM_mutase_AS"/>
</dbReference>
<organism evidence="2 3">
    <name type="scientific">Sphingobacterium psychroaquaticum</name>
    <dbReference type="NCBI Taxonomy" id="561061"/>
    <lineage>
        <taxon>Bacteria</taxon>
        <taxon>Pseudomonadati</taxon>
        <taxon>Bacteroidota</taxon>
        <taxon>Sphingobacteriia</taxon>
        <taxon>Sphingobacteriales</taxon>
        <taxon>Sphingobacteriaceae</taxon>
        <taxon>Sphingobacterium</taxon>
    </lineage>
</organism>
<dbReference type="PROSITE" id="PS00175">
    <property type="entry name" value="PG_MUTASE"/>
    <property type="match status" value="1"/>
</dbReference>
<name>A0A1X7IDI1_9SPHI</name>
<dbReference type="Proteomes" id="UP000192980">
    <property type="component" value="Unassembled WGS sequence"/>
</dbReference>
<accession>A0A1X7IDI1</accession>
<dbReference type="Gene3D" id="3.40.50.1240">
    <property type="entry name" value="Phosphoglycerate mutase-like"/>
    <property type="match status" value="1"/>
</dbReference>
<protein>
    <submittedName>
        <fullName evidence="2">Alpha-ribazole phosphatase</fullName>
    </submittedName>
</protein>
<dbReference type="OrthoDB" id="9782128at2"/>
<dbReference type="SUPFAM" id="SSF53254">
    <property type="entry name" value="Phosphoglycerate mutase-like"/>
    <property type="match status" value="1"/>
</dbReference>
<feature type="binding site" evidence="1">
    <location>
        <position position="59"/>
    </location>
    <ligand>
        <name>substrate</name>
    </ligand>
</feature>
<dbReference type="Pfam" id="PF00300">
    <property type="entry name" value="His_Phos_1"/>
    <property type="match status" value="1"/>
</dbReference>
<feature type="binding site" evidence="1">
    <location>
        <begin position="8"/>
        <end position="15"/>
    </location>
    <ligand>
        <name>substrate</name>
    </ligand>
</feature>
<dbReference type="RefSeq" id="WP_085471526.1">
    <property type="nucleotide sequence ID" value="NZ_FXAU01000001.1"/>
</dbReference>
<proteinExistence type="predicted"/>